<dbReference type="AlphaFoldDB" id="A0A4R1L2A7"/>
<proteinExistence type="predicted"/>
<dbReference type="Gene3D" id="1.10.1220.10">
    <property type="entry name" value="Met repressor-like"/>
    <property type="match status" value="1"/>
</dbReference>
<dbReference type="EMBL" id="SMGJ01000001">
    <property type="protein sequence ID" value="TCK71197.1"/>
    <property type="molecule type" value="Genomic_DNA"/>
</dbReference>
<comment type="caution">
    <text evidence="1">The sequence shown here is derived from an EMBL/GenBank/DDBJ whole genome shotgun (WGS) entry which is preliminary data.</text>
</comment>
<name>A0A4R1L2A7_9PAST</name>
<dbReference type="InterPro" id="IPR008651">
    <property type="entry name" value="Uncharacterised_HicB"/>
</dbReference>
<dbReference type="InterPro" id="IPR035069">
    <property type="entry name" value="TTHA1013/TTHA0281-like"/>
</dbReference>
<dbReference type="InterPro" id="IPR010985">
    <property type="entry name" value="Ribbon_hlx_hlx"/>
</dbReference>
<dbReference type="SUPFAM" id="SSF143100">
    <property type="entry name" value="TTHA1013/TTHA0281-like"/>
    <property type="match status" value="1"/>
</dbReference>
<accession>A0A4R1L2A7</accession>
<dbReference type="GO" id="GO:0006355">
    <property type="term" value="P:regulation of DNA-templated transcription"/>
    <property type="evidence" value="ECO:0007669"/>
    <property type="project" value="InterPro"/>
</dbReference>
<evidence type="ECO:0000313" key="2">
    <source>
        <dbReference type="Proteomes" id="UP000295496"/>
    </source>
</evidence>
<dbReference type="Pfam" id="PF05534">
    <property type="entry name" value="HicB"/>
    <property type="match status" value="1"/>
</dbReference>
<sequence>MEKVLEYKGFIGSIEFSLDDNVLYGKLLYINGLVTYEGRDLEELRQEFQLAVDDYLELCQTQNIQPLKSFNGKFNVRISPDLHQKVAFIAAKQGVALNAVISQAIENEVRHSARL</sequence>
<dbReference type="InterPro" id="IPR013321">
    <property type="entry name" value="Arc_rbn_hlx_hlx"/>
</dbReference>
<protein>
    <submittedName>
        <fullName evidence="1">Putative HicB family RNase H-like nuclease</fullName>
    </submittedName>
</protein>
<organism evidence="1 2">
    <name type="scientific">Lonepinella koalarum</name>
    <dbReference type="NCBI Taxonomy" id="53417"/>
    <lineage>
        <taxon>Bacteria</taxon>
        <taxon>Pseudomonadati</taxon>
        <taxon>Pseudomonadota</taxon>
        <taxon>Gammaproteobacteria</taxon>
        <taxon>Pasteurellales</taxon>
        <taxon>Pasteurellaceae</taxon>
        <taxon>Lonepinella</taxon>
    </lineage>
</organism>
<keyword evidence="2" id="KW-1185">Reference proteome</keyword>
<dbReference type="Proteomes" id="UP000295496">
    <property type="component" value="Unassembled WGS sequence"/>
</dbReference>
<reference evidence="1 2" key="1">
    <citation type="submission" date="2019-03" db="EMBL/GenBank/DDBJ databases">
        <title>Genomic Encyclopedia of Type Strains, Phase IV (KMG-IV): sequencing the most valuable type-strain genomes for metagenomic binning, comparative biology and taxonomic classification.</title>
        <authorList>
            <person name="Goeker M."/>
        </authorList>
    </citation>
    <scope>NUCLEOTIDE SEQUENCE [LARGE SCALE GENOMIC DNA]</scope>
    <source>
        <strain evidence="1 2">DSM 10053</strain>
    </source>
</reference>
<evidence type="ECO:0000313" key="1">
    <source>
        <dbReference type="EMBL" id="TCK71197.1"/>
    </source>
</evidence>
<dbReference type="SUPFAM" id="SSF47598">
    <property type="entry name" value="Ribbon-helix-helix"/>
    <property type="match status" value="1"/>
</dbReference>
<gene>
    <name evidence="1" type="ORF">EV692_0262</name>
</gene>
<dbReference type="RefSeq" id="WP_132299767.1">
    <property type="nucleotide sequence ID" value="NZ_CP170642.1"/>
</dbReference>